<dbReference type="InterPro" id="IPR013783">
    <property type="entry name" value="Ig-like_fold"/>
</dbReference>
<dbReference type="InterPro" id="IPR006102">
    <property type="entry name" value="Ig-like_GH2"/>
</dbReference>
<dbReference type="RefSeq" id="XP_021870101.1">
    <property type="nucleotide sequence ID" value="XM_022016246.1"/>
</dbReference>
<feature type="domain" description="Glycoside hydrolase family 2 immunoglobulin-like beta-sandwich" evidence="5">
    <location>
        <begin position="234"/>
        <end position="316"/>
    </location>
</feature>
<dbReference type="STRING" id="4999.A0A1Y1UD77"/>
<dbReference type="InterPro" id="IPR008979">
    <property type="entry name" value="Galactose-bd-like_sf"/>
</dbReference>
<evidence type="ECO:0000313" key="9">
    <source>
        <dbReference type="Proteomes" id="UP000193218"/>
    </source>
</evidence>
<dbReference type="GeneID" id="33558055"/>
<dbReference type="InterPro" id="IPR017853">
    <property type="entry name" value="GH"/>
</dbReference>
<dbReference type="PANTHER" id="PTHR42732:SF2">
    <property type="entry name" value="BETA-MANNOSIDASE"/>
    <property type="match status" value="1"/>
</dbReference>
<dbReference type="GO" id="GO:0004553">
    <property type="term" value="F:hydrolase activity, hydrolyzing O-glycosyl compounds"/>
    <property type="evidence" value="ECO:0007669"/>
    <property type="project" value="InterPro"/>
</dbReference>
<dbReference type="Gene3D" id="3.20.20.80">
    <property type="entry name" value="Glycosidases"/>
    <property type="match status" value="1"/>
</dbReference>
<comment type="caution">
    <text evidence="8">The sequence shown here is derived from an EMBL/GenBank/DDBJ whole genome shotgun (WGS) entry which is preliminary data.</text>
</comment>
<organism evidence="8 9">
    <name type="scientific">Kockovaella imperatae</name>
    <dbReference type="NCBI Taxonomy" id="4999"/>
    <lineage>
        <taxon>Eukaryota</taxon>
        <taxon>Fungi</taxon>
        <taxon>Dikarya</taxon>
        <taxon>Basidiomycota</taxon>
        <taxon>Agaricomycotina</taxon>
        <taxon>Tremellomycetes</taxon>
        <taxon>Tremellales</taxon>
        <taxon>Cuniculitremaceae</taxon>
        <taxon>Kockovaella</taxon>
    </lineage>
</organism>
<keyword evidence="3" id="KW-0326">Glycosidase</keyword>
<dbReference type="InterPro" id="IPR006104">
    <property type="entry name" value="Glyco_hydro_2_N"/>
</dbReference>
<feature type="chain" id="PRO_5012214745" evidence="4">
    <location>
        <begin position="20"/>
        <end position="656"/>
    </location>
</feature>
<evidence type="ECO:0000259" key="6">
    <source>
        <dbReference type="Pfam" id="PF02836"/>
    </source>
</evidence>
<evidence type="ECO:0000313" key="8">
    <source>
        <dbReference type="EMBL" id="ORX35972.1"/>
    </source>
</evidence>
<dbReference type="SUPFAM" id="SSF49303">
    <property type="entry name" value="beta-Galactosidase/glucuronidase domain"/>
    <property type="match status" value="1"/>
</dbReference>
<keyword evidence="2 8" id="KW-0378">Hydrolase</keyword>
<dbReference type="Gene3D" id="2.60.40.10">
    <property type="entry name" value="Immunoglobulins"/>
    <property type="match status" value="1"/>
</dbReference>
<evidence type="ECO:0000256" key="2">
    <source>
        <dbReference type="ARBA" id="ARBA00022801"/>
    </source>
</evidence>
<dbReference type="GO" id="GO:0005975">
    <property type="term" value="P:carbohydrate metabolic process"/>
    <property type="evidence" value="ECO:0007669"/>
    <property type="project" value="InterPro"/>
</dbReference>
<protein>
    <submittedName>
        <fullName evidence="8">Family 2 glycoside hydrolase</fullName>
    </submittedName>
</protein>
<dbReference type="Gene3D" id="2.60.120.260">
    <property type="entry name" value="Galactose-binding domain-like"/>
    <property type="match status" value="1"/>
</dbReference>
<dbReference type="Pfam" id="PF02836">
    <property type="entry name" value="Glyco_hydro_2_C"/>
    <property type="match status" value="1"/>
</dbReference>
<accession>A0A1Y1UD77</accession>
<dbReference type="InterPro" id="IPR006103">
    <property type="entry name" value="Glyco_hydro_2_cat"/>
</dbReference>
<dbReference type="OrthoDB" id="408320at2759"/>
<keyword evidence="9" id="KW-1185">Reference proteome</keyword>
<dbReference type="Proteomes" id="UP000193218">
    <property type="component" value="Unassembled WGS sequence"/>
</dbReference>
<reference evidence="8 9" key="1">
    <citation type="submission" date="2017-03" db="EMBL/GenBank/DDBJ databases">
        <title>Widespread Adenine N6-methylation of Active Genes in Fungi.</title>
        <authorList>
            <consortium name="DOE Joint Genome Institute"/>
            <person name="Mondo S.J."/>
            <person name="Dannebaum R.O."/>
            <person name="Kuo R.C."/>
            <person name="Louie K.B."/>
            <person name="Bewick A.J."/>
            <person name="Labutti K."/>
            <person name="Haridas S."/>
            <person name="Kuo A."/>
            <person name="Salamov A."/>
            <person name="Ahrendt S.R."/>
            <person name="Lau R."/>
            <person name="Bowen B.P."/>
            <person name="Lipzen A."/>
            <person name="Sullivan W."/>
            <person name="Andreopoulos W.B."/>
            <person name="Clum A."/>
            <person name="Lindquist E."/>
            <person name="Daum C."/>
            <person name="Northen T.R."/>
            <person name="Ramamoorthy G."/>
            <person name="Schmitz R.J."/>
            <person name="Gryganskyi A."/>
            <person name="Culley D."/>
            <person name="Magnuson J."/>
            <person name="James T.Y."/>
            <person name="O'Malley M.A."/>
            <person name="Stajich J.E."/>
            <person name="Spatafora J.W."/>
            <person name="Visel A."/>
            <person name="Grigoriev I.V."/>
        </authorList>
    </citation>
    <scope>NUCLEOTIDE SEQUENCE [LARGE SCALE GENOMIC DNA]</scope>
    <source>
        <strain evidence="8 9">NRRL Y-17943</strain>
    </source>
</reference>
<evidence type="ECO:0000256" key="3">
    <source>
        <dbReference type="ARBA" id="ARBA00023295"/>
    </source>
</evidence>
<dbReference type="InterPro" id="IPR036156">
    <property type="entry name" value="Beta-gal/glucu_dom_sf"/>
</dbReference>
<keyword evidence="4" id="KW-0732">Signal</keyword>
<evidence type="ECO:0000259" key="7">
    <source>
        <dbReference type="Pfam" id="PF02837"/>
    </source>
</evidence>
<dbReference type="SUPFAM" id="SSF49785">
    <property type="entry name" value="Galactose-binding domain-like"/>
    <property type="match status" value="1"/>
</dbReference>
<gene>
    <name evidence="8" type="ORF">BD324DRAFT_629716</name>
</gene>
<feature type="signal peptide" evidence="4">
    <location>
        <begin position="1"/>
        <end position="19"/>
    </location>
</feature>
<dbReference type="EMBL" id="NBSH01000009">
    <property type="protein sequence ID" value="ORX35972.1"/>
    <property type="molecule type" value="Genomic_DNA"/>
</dbReference>
<dbReference type="Pfam" id="PF00703">
    <property type="entry name" value="Glyco_hydro_2"/>
    <property type="match status" value="1"/>
</dbReference>
<dbReference type="InParanoid" id="A0A1Y1UD77"/>
<dbReference type="SUPFAM" id="SSF51445">
    <property type="entry name" value="(Trans)glycosidases"/>
    <property type="match status" value="1"/>
</dbReference>
<proteinExistence type="inferred from homology"/>
<dbReference type="InterPro" id="IPR051913">
    <property type="entry name" value="GH2_Domain-Containing"/>
</dbReference>
<evidence type="ECO:0000256" key="1">
    <source>
        <dbReference type="ARBA" id="ARBA00007401"/>
    </source>
</evidence>
<comment type="similarity">
    <text evidence="1">Belongs to the glycosyl hydrolase 2 family.</text>
</comment>
<sequence>MLSLLAAVAGLALPQLALGGEYSSASSYKVQTPPLTTDWTYNVGTDPWTEYPRPQLVRDRWQSLNGIWSYKNASASDLHRVPSGDLGQAIMIPSCIESALSGVMTPLDEQGNGNVKYSWFTTTFDVPSDWKEDDVVINFGAADWEATVFVNGKEAGFHRGGWTRFSIDITKHLKKHGQNELAVFVYDPTDSDEIVISVGKQTLRPDHIFYTPCSGIWGSVFIEPVPKAHIAQLDVSGDMHGKLTIKAHSSNGKSAPVHVHVYDPSNNIVASGSGTSDEDFVVRVGNPDLWSPEHPHLYDIKVKFGDDEVKSYTGFRTIEKGEVEGVVRPLLNGEFYLAFGPLDQGYWPDGLLTPPNREAMVYDLQVLKELGFNMVRKHIKVEPDLFYRACDEMGLLVMQDMPSMRPNINKIPSESEQEEFTRQLVKLVETHKSFPSIYTWVIYNEGWGQRPNAPESKLVPIVRELDPTRLINAVTGWHDSGYGDYHDNHHYSMPQCGTPFYSIPSSPYDPKRIGFQGEFGGVSTNTSMEHIWNVPKSFANINMTYEIDETIEVWNERAHEILDALRDQIQRYSCSGGVYTQTTDVEGEMNGLITYDRRLKRYDPAQWQRDIQALYDAAASRGGARIGSSRSPITAAKQWVSSLWYINTHVLRGLGF</sequence>
<dbReference type="PANTHER" id="PTHR42732">
    <property type="entry name" value="BETA-GALACTOSIDASE"/>
    <property type="match status" value="1"/>
</dbReference>
<dbReference type="AlphaFoldDB" id="A0A1Y1UD77"/>
<dbReference type="Pfam" id="PF02837">
    <property type="entry name" value="Glyco_hydro_2_N"/>
    <property type="match status" value="1"/>
</dbReference>
<feature type="domain" description="Glycosyl hydrolases family 2 sugar binding" evidence="7">
    <location>
        <begin position="117"/>
        <end position="194"/>
    </location>
</feature>
<feature type="domain" description="Glycoside hydrolase family 2 catalytic" evidence="6">
    <location>
        <begin position="358"/>
        <end position="496"/>
    </location>
</feature>
<name>A0A1Y1UD77_9TREE</name>
<evidence type="ECO:0000256" key="4">
    <source>
        <dbReference type="SAM" id="SignalP"/>
    </source>
</evidence>
<evidence type="ECO:0000259" key="5">
    <source>
        <dbReference type="Pfam" id="PF00703"/>
    </source>
</evidence>